<proteinExistence type="predicted"/>
<dbReference type="SUPFAM" id="SSF46689">
    <property type="entry name" value="Homeodomain-like"/>
    <property type="match status" value="1"/>
</dbReference>
<sequence length="199" mass="23256">MEDKRIRKTKKNLKATLIKMLSELTFSQISITELCKRADTSRITFYSHYSDKYALVDEIFEDMLEIGTKDYYRRQKENNPQGGLVQGYVNMLDSILAVYYDQFEFFRHTDPDKNPYLAFAFYNIVLDTVEQHTSHIQKGNLKLKYSARKIAGFVCFGLLGFINECHQEKTPLEQLKKECKNLLTDILRSDVVVEQKAVI</sequence>
<evidence type="ECO:0000256" key="2">
    <source>
        <dbReference type="PROSITE-ProRule" id="PRU00335"/>
    </source>
</evidence>
<dbReference type="RefSeq" id="WP_277271956.1">
    <property type="nucleotide sequence ID" value="NZ_DYXE01000051.1"/>
</dbReference>
<dbReference type="Proteomes" id="UP000813420">
    <property type="component" value="Unassembled WGS sequence"/>
</dbReference>
<dbReference type="PROSITE" id="PS50977">
    <property type="entry name" value="HTH_TETR_2"/>
    <property type="match status" value="1"/>
</dbReference>
<dbReference type="AlphaFoldDB" id="A0A9D2VX50"/>
<feature type="DNA-binding region" description="H-T-H motif" evidence="2">
    <location>
        <begin position="30"/>
        <end position="49"/>
    </location>
</feature>
<evidence type="ECO:0000259" key="3">
    <source>
        <dbReference type="PROSITE" id="PS50977"/>
    </source>
</evidence>
<name>A0A9D2VX50_9FIRM</name>
<evidence type="ECO:0000313" key="4">
    <source>
        <dbReference type="EMBL" id="HJH49805.1"/>
    </source>
</evidence>
<dbReference type="InterPro" id="IPR001647">
    <property type="entry name" value="HTH_TetR"/>
</dbReference>
<reference evidence="4" key="1">
    <citation type="journal article" date="2021" name="PeerJ">
        <title>Extensive microbial diversity within the chicken gut microbiome revealed by metagenomics and culture.</title>
        <authorList>
            <person name="Gilroy R."/>
            <person name="Ravi A."/>
            <person name="Getino M."/>
            <person name="Pursley I."/>
            <person name="Horton D.L."/>
            <person name="Alikhan N.F."/>
            <person name="Baker D."/>
            <person name="Gharbi K."/>
            <person name="Hall N."/>
            <person name="Watson M."/>
            <person name="Adriaenssens E.M."/>
            <person name="Foster-Nyarko E."/>
            <person name="Jarju S."/>
            <person name="Secka A."/>
            <person name="Antonio M."/>
            <person name="Oren A."/>
            <person name="Chaudhuri R.R."/>
            <person name="La Ragione R."/>
            <person name="Hildebrand F."/>
            <person name="Pallen M.J."/>
        </authorList>
    </citation>
    <scope>NUCLEOTIDE SEQUENCE</scope>
    <source>
        <strain evidence="4">USAMLcec4-12693</strain>
    </source>
</reference>
<dbReference type="EMBL" id="DYXE01000051">
    <property type="protein sequence ID" value="HJH49805.1"/>
    <property type="molecule type" value="Genomic_DNA"/>
</dbReference>
<dbReference type="InterPro" id="IPR009057">
    <property type="entry name" value="Homeodomain-like_sf"/>
</dbReference>
<gene>
    <name evidence="4" type="ORF">K8V39_06025</name>
</gene>
<dbReference type="InterPro" id="IPR050624">
    <property type="entry name" value="HTH-type_Tx_Regulator"/>
</dbReference>
<comment type="caution">
    <text evidence="4">The sequence shown here is derived from an EMBL/GenBank/DDBJ whole genome shotgun (WGS) entry which is preliminary data.</text>
</comment>
<protein>
    <submittedName>
        <fullName evidence="4">TetR/AcrR family transcriptional regulator</fullName>
    </submittedName>
</protein>
<dbReference type="GO" id="GO:0003677">
    <property type="term" value="F:DNA binding"/>
    <property type="evidence" value="ECO:0007669"/>
    <property type="project" value="UniProtKB-UniRule"/>
</dbReference>
<dbReference type="PANTHER" id="PTHR43479">
    <property type="entry name" value="ACREF/ENVCD OPERON REPRESSOR-RELATED"/>
    <property type="match status" value="1"/>
</dbReference>
<dbReference type="PANTHER" id="PTHR43479:SF7">
    <property type="entry name" value="TETR-FAMILY TRANSCRIPTIONAL REGULATOR"/>
    <property type="match status" value="1"/>
</dbReference>
<evidence type="ECO:0000256" key="1">
    <source>
        <dbReference type="ARBA" id="ARBA00023125"/>
    </source>
</evidence>
<feature type="domain" description="HTH tetR-type" evidence="3">
    <location>
        <begin position="7"/>
        <end position="67"/>
    </location>
</feature>
<evidence type="ECO:0000313" key="5">
    <source>
        <dbReference type="Proteomes" id="UP000813420"/>
    </source>
</evidence>
<accession>A0A9D2VX50</accession>
<keyword evidence="1 2" id="KW-0238">DNA-binding</keyword>
<organism evidence="4 5">
    <name type="scientific">Merdimonas faecis</name>
    <dbReference type="NCBI Taxonomy" id="1653435"/>
    <lineage>
        <taxon>Bacteria</taxon>
        <taxon>Bacillati</taxon>
        <taxon>Bacillota</taxon>
        <taxon>Clostridia</taxon>
        <taxon>Lachnospirales</taxon>
        <taxon>Lachnospiraceae</taxon>
        <taxon>Merdimonas</taxon>
    </lineage>
</organism>
<dbReference type="Gene3D" id="1.10.357.10">
    <property type="entry name" value="Tetracycline Repressor, domain 2"/>
    <property type="match status" value="1"/>
</dbReference>
<reference evidence="4" key="2">
    <citation type="submission" date="2021-09" db="EMBL/GenBank/DDBJ databases">
        <authorList>
            <person name="Gilroy R."/>
        </authorList>
    </citation>
    <scope>NUCLEOTIDE SEQUENCE</scope>
    <source>
        <strain evidence="4">USAMLcec4-12693</strain>
    </source>
</reference>